<reference evidence="2" key="2">
    <citation type="submission" date="2011-02" db="EMBL/GenBank/DDBJ databases">
        <title>The complete genome of Fluviicola taffensis DSM 16823.</title>
        <authorList>
            <consortium name="US DOE Joint Genome Institute (JGI-PGF)"/>
            <person name="Lucas S."/>
            <person name="Copeland A."/>
            <person name="Lapidus A."/>
            <person name="Bruce D."/>
            <person name="Goodwin L."/>
            <person name="Pitluck S."/>
            <person name="Kyrpides N."/>
            <person name="Mavromatis K."/>
            <person name="Ivanova N."/>
            <person name="Mikhailova N."/>
            <person name="Pagani I."/>
            <person name="Chertkov O."/>
            <person name="Detter J.C."/>
            <person name="Han C."/>
            <person name="Tapia R."/>
            <person name="Land M."/>
            <person name="Hauser L."/>
            <person name="Markowitz V."/>
            <person name="Cheng J.-F."/>
            <person name="Hugenholtz P."/>
            <person name="Woyke T."/>
            <person name="Wu D."/>
            <person name="Tindall B."/>
            <person name="Pomrenke H.G."/>
            <person name="Brambilla E."/>
            <person name="Klenk H.-P."/>
            <person name="Eisen J.A."/>
        </authorList>
    </citation>
    <scope>NUCLEOTIDE SEQUENCE [LARGE SCALE GENOMIC DNA]</scope>
    <source>
        <strain evidence="2">DSM 16823 / RW262 / RW262</strain>
    </source>
</reference>
<accession>F2II76</accession>
<keyword evidence="2" id="KW-1185">Reference proteome</keyword>
<dbReference type="Proteomes" id="UP000007463">
    <property type="component" value="Chromosome"/>
</dbReference>
<dbReference type="KEGG" id="fte:Fluta_1796"/>
<organism evidence="1 2">
    <name type="scientific">Fluviicola taffensis (strain DSM 16823 / NCIMB 13979 / RW262)</name>
    <dbReference type="NCBI Taxonomy" id="755732"/>
    <lineage>
        <taxon>Bacteria</taxon>
        <taxon>Pseudomonadati</taxon>
        <taxon>Bacteroidota</taxon>
        <taxon>Flavobacteriia</taxon>
        <taxon>Flavobacteriales</taxon>
        <taxon>Crocinitomicaceae</taxon>
        <taxon>Fluviicola</taxon>
    </lineage>
</organism>
<proteinExistence type="predicted"/>
<protein>
    <submittedName>
        <fullName evidence="1">Uncharacterized protein</fullName>
    </submittedName>
</protein>
<evidence type="ECO:0000313" key="2">
    <source>
        <dbReference type="Proteomes" id="UP000007463"/>
    </source>
</evidence>
<dbReference type="HOGENOM" id="CLU_3233944_0_0_10"/>
<name>F2II76_FLUTR</name>
<sequence>MEYVLNYFFSPAFREKMKRVIKRRGLAVLLFLLLAFIEAGNTQ</sequence>
<dbReference type="STRING" id="755732.Fluta_1796"/>
<reference evidence="1 2" key="1">
    <citation type="journal article" date="2011" name="Stand. Genomic Sci.">
        <title>Complete genome sequence of the gliding freshwater bacterium Fluviicola taffensis type strain (RW262).</title>
        <authorList>
            <person name="Woyke T."/>
            <person name="Chertkov O."/>
            <person name="Lapidus A."/>
            <person name="Nolan M."/>
            <person name="Lucas S."/>
            <person name="Del Rio T.G."/>
            <person name="Tice H."/>
            <person name="Cheng J.F."/>
            <person name="Tapia R."/>
            <person name="Han C."/>
            <person name="Goodwin L."/>
            <person name="Pitluck S."/>
            <person name="Liolios K."/>
            <person name="Pagani I."/>
            <person name="Ivanova N."/>
            <person name="Huntemann M."/>
            <person name="Mavromatis K."/>
            <person name="Mikhailova N."/>
            <person name="Pati A."/>
            <person name="Chen A."/>
            <person name="Palaniappan K."/>
            <person name="Land M."/>
            <person name="Hauser L."/>
            <person name="Brambilla E.M."/>
            <person name="Rohde M."/>
            <person name="Mwirichia R."/>
            <person name="Sikorski J."/>
            <person name="Tindall B.J."/>
            <person name="Goker M."/>
            <person name="Bristow J."/>
            <person name="Eisen J.A."/>
            <person name="Markowitz V."/>
            <person name="Hugenholtz P."/>
            <person name="Klenk H.P."/>
            <person name="Kyrpides N.C."/>
        </authorList>
    </citation>
    <scope>NUCLEOTIDE SEQUENCE [LARGE SCALE GENOMIC DNA]</scope>
    <source>
        <strain evidence="2">DSM 16823 / RW262 / RW262</strain>
    </source>
</reference>
<gene>
    <name evidence="1" type="ordered locus">Fluta_1796</name>
</gene>
<dbReference type="AlphaFoldDB" id="F2II76"/>
<evidence type="ECO:0000313" key="1">
    <source>
        <dbReference type="EMBL" id="AEA43785.1"/>
    </source>
</evidence>
<dbReference type="EMBL" id="CP002542">
    <property type="protein sequence ID" value="AEA43785.1"/>
    <property type="molecule type" value="Genomic_DNA"/>
</dbReference>